<evidence type="ECO:0000313" key="6">
    <source>
        <dbReference type="Proteomes" id="UP000070186"/>
    </source>
</evidence>
<dbReference type="Pfam" id="PF12796">
    <property type="entry name" value="Ank_2"/>
    <property type="match status" value="1"/>
</dbReference>
<protein>
    <submittedName>
        <fullName evidence="5">Uncharacterized protein</fullName>
    </submittedName>
</protein>
<keyword evidence="2 3" id="KW-0040">ANK repeat</keyword>
<dbReference type="SUPFAM" id="SSF48403">
    <property type="entry name" value="Ankyrin repeat"/>
    <property type="match status" value="1"/>
</dbReference>
<dbReference type="Proteomes" id="UP000070186">
    <property type="component" value="Unassembled WGS sequence"/>
</dbReference>
<feature type="signal peptide" evidence="4">
    <location>
        <begin position="1"/>
        <end position="23"/>
    </location>
</feature>
<dbReference type="PROSITE" id="PS50297">
    <property type="entry name" value="ANK_REP_REGION"/>
    <property type="match status" value="2"/>
</dbReference>
<evidence type="ECO:0000256" key="4">
    <source>
        <dbReference type="SAM" id="SignalP"/>
    </source>
</evidence>
<dbReference type="SMART" id="SM00248">
    <property type="entry name" value="ANK"/>
    <property type="match status" value="2"/>
</dbReference>
<evidence type="ECO:0000256" key="2">
    <source>
        <dbReference type="ARBA" id="ARBA00023043"/>
    </source>
</evidence>
<name>A0A133XIQ6_9RHOO</name>
<dbReference type="PANTHER" id="PTHR24171">
    <property type="entry name" value="ANKYRIN REPEAT DOMAIN-CONTAINING PROTEIN 39-RELATED"/>
    <property type="match status" value="1"/>
</dbReference>
<reference evidence="5 6" key="1">
    <citation type="submission" date="2015-12" db="EMBL/GenBank/DDBJ databases">
        <title>Nitrous oxide reduction kinetics distinguish bacteria harboring typical versus atypical NosZ.</title>
        <authorList>
            <person name="Yoon S."/>
            <person name="Nissen S."/>
            <person name="Park D."/>
            <person name="Sanford R.A."/>
            <person name="Loeffler F.E."/>
        </authorList>
    </citation>
    <scope>NUCLEOTIDE SEQUENCE [LARGE SCALE GENOMIC DNA]</scope>
    <source>
        <strain evidence="5 6">ATCC BAA-841</strain>
    </source>
</reference>
<feature type="repeat" description="ANK" evidence="3">
    <location>
        <begin position="63"/>
        <end position="95"/>
    </location>
</feature>
<feature type="repeat" description="ANK" evidence="3">
    <location>
        <begin position="96"/>
        <end position="128"/>
    </location>
</feature>
<dbReference type="InterPro" id="IPR002110">
    <property type="entry name" value="Ankyrin_rpt"/>
</dbReference>
<keyword evidence="6" id="KW-1185">Reference proteome</keyword>
<evidence type="ECO:0000256" key="3">
    <source>
        <dbReference type="PROSITE-ProRule" id="PRU00023"/>
    </source>
</evidence>
<dbReference type="InterPro" id="IPR036770">
    <property type="entry name" value="Ankyrin_rpt-contain_sf"/>
</dbReference>
<keyword evidence="1" id="KW-0677">Repeat</keyword>
<dbReference type="Gene3D" id="1.25.40.20">
    <property type="entry name" value="Ankyrin repeat-containing domain"/>
    <property type="match status" value="1"/>
</dbReference>
<evidence type="ECO:0000256" key="1">
    <source>
        <dbReference type="ARBA" id="ARBA00022737"/>
    </source>
</evidence>
<organism evidence="5 6">
    <name type="scientific">Dechloromonas denitrificans</name>
    <dbReference type="NCBI Taxonomy" id="281362"/>
    <lineage>
        <taxon>Bacteria</taxon>
        <taxon>Pseudomonadati</taxon>
        <taxon>Pseudomonadota</taxon>
        <taxon>Betaproteobacteria</taxon>
        <taxon>Rhodocyclales</taxon>
        <taxon>Azonexaceae</taxon>
        <taxon>Dechloromonas</taxon>
    </lineage>
</organism>
<comment type="caution">
    <text evidence="5">The sequence shown here is derived from an EMBL/GenBank/DDBJ whole genome shotgun (WGS) entry which is preliminary data.</text>
</comment>
<dbReference type="AlphaFoldDB" id="A0A133XIQ6"/>
<dbReference type="PROSITE" id="PS50088">
    <property type="entry name" value="ANK_REPEAT"/>
    <property type="match status" value="2"/>
</dbReference>
<evidence type="ECO:0000313" key="5">
    <source>
        <dbReference type="EMBL" id="KXB30825.1"/>
    </source>
</evidence>
<gene>
    <name evidence="5" type="ORF">AT959_08855</name>
</gene>
<keyword evidence="4" id="KW-0732">Signal</keyword>
<dbReference type="EMBL" id="LODL01000019">
    <property type="protein sequence ID" value="KXB30825.1"/>
    <property type="molecule type" value="Genomic_DNA"/>
</dbReference>
<dbReference type="STRING" id="281362.AT959_08855"/>
<sequence>MHMLKKIFALLLSLLLGSSVALADATLGAHDHAIHDAARGGSGQDVARLLKAEPSARDLRTAQGSTPLHLAATNPDPAALKALIAAGADANARDVDGLTPLHMAAYTQNARHAQLLLEAGADPYAKTNAGRDPTSMARKVMANEVAGVISLWILKGCKAGKPC</sequence>
<proteinExistence type="predicted"/>
<feature type="chain" id="PRO_5007459733" evidence="4">
    <location>
        <begin position="24"/>
        <end position="163"/>
    </location>
</feature>
<accession>A0A133XIQ6</accession>